<evidence type="ECO:0000256" key="6">
    <source>
        <dbReference type="ARBA" id="ARBA00048556"/>
    </source>
</evidence>
<comment type="function">
    <text evidence="1">The purine nucleoside phosphorylases catalyze the phosphorolytic breakdown of the N-glycosidic bond in the beta-(deoxy)ribonucleoside molecules, with the formation of the corresponding free purine bases and pentose-1-phosphate. Cleaves guanosine, inosine, 2'-deoxyguanosine and 2'-deoxyinosine.</text>
</comment>
<comment type="pathway">
    <text evidence="2 7">Purine metabolism; purine nucleoside salvage.</text>
</comment>
<feature type="domain" description="Nucleoside phosphorylase" evidence="9">
    <location>
        <begin position="24"/>
        <end position="258"/>
    </location>
</feature>
<feature type="binding site" evidence="8">
    <location>
        <position position="226"/>
    </location>
    <ligand>
        <name>a purine D-ribonucleoside</name>
        <dbReference type="ChEBI" id="CHEBI:142355"/>
    </ligand>
</feature>
<dbReference type="PANTHER" id="PTHR11904:SF9">
    <property type="entry name" value="PURINE NUCLEOSIDE PHOSPHORYLASE-RELATED"/>
    <property type="match status" value="1"/>
</dbReference>
<feature type="binding site" evidence="8">
    <location>
        <position position="184"/>
    </location>
    <ligand>
        <name>a purine D-ribonucleoside</name>
        <dbReference type="ChEBI" id="CHEBI:142355"/>
    </ligand>
</feature>
<dbReference type="SUPFAM" id="SSF53167">
    <property type="entry name" value="Purine and uridine phosphorylases"/>
    <property type="match status" value="1"/>
</dbReference>
<dbReference type="GO" id="GO:0004731">
    <property type="term" value="F:purine-nucleoside phosphorylase activity"/>
    <property type="evidence" value="ECO:0007669"/>
    <property type="project" value="UniProtKB-EC"/>
</dbReference>
<evidence type="ECO:0000256" key="5">
    <source>
        <dbReference type="ARBA" id="ARBA00022679"/>
    </source>
</evidence>
<dbReference type="InterPro" id="IPR000845">
    <property type="entry name" value="Nucleoside_phosphorylase_d"/>
</dbReference>
<evidence type="ECO:0000256" key="2">
    <source>
        <dbReference type="ARBA" id="ARBA00005058"/>
    </source>
</evidence>
<evidence type="ECO:0000256" key="1">
    <source>
        <dbReference type="ARBA" id="ARBA00002678"/>
    </source>
</evidence>
<feature type="binding site" evidence="8">
    <location>
        <position position="31"/>
    </location>
    <ligand>
        <name>phosphate</name>
        <dbReference type="ChEBI" id="CHEBI:43474"/>
    </ligand>
</feature>
<dbReference type="Pfam" id="PF01048">
    <property type="entry name" value="PNP_UDP_1"/>
    <property type="match status" value="1"/>
</dbReference>
<keyword evidence="5 7" id="KW-0808">Transferase</keyword>
<evidence type="ECO:0000259" key="9">
    <source>
        <dbReference type="Pfam" id="PF01048"/>
    </source>
</evidence>
<feature type="binding site" evidence="8">
    <location>
        <position position="203"/>
    </location>
    <ligand>
        <name>phosphate</name>
        <dbReference type="ChEBI" id="CHEBI:43474"/>
    </ligand>
</feature>
<keyword evidence="4 7" id="KW-0328">Glycosyltransferase</keyword>
<evidence type="ECO:0000256" key="7">
    <source>
        <dbReference type="PIRNR" id="PIRNR000477"/>
    </source>
</evidence>
<evidence type="ECO:0000256" key="3">
    <source>
        <dbReference type="ARBA" id="ARBA00006751"/>
    </source>
</evidence>
<evidence type="ECO:0000256" key="4">
    <source>
        <dbReference type="ARBA" id="ARBA00022676"/>
    </source>
</evidence>
<dbReference type="CDD" id="cd09009">
    <property type="entry name" value="PNP-EcPNPII_like"/>
    <property type="match status" value="1"/>
</dbReference>
<comment type="catalytic activity">
    <reaction evidence="6">
        <text>a purine 2'-deoxy-D-ribonucleoside + phosphate = a purine nucleobase + 2-deoxy-alpha-D-ribose 1-phosphate</text>
        <dbReference type="Rhea" id="RHEA:36431"/>
        <dbReference type="ChEBI" id="CHEBI:26386"/>
        <dbReference type="ChEBI" id="CHEBI:43474"/>
        <dbReference type="ChEBI" id="CHEBI:57259"/>
        <dbReference type="ChEBI" id="CHEBI:142361"/>
        <dbReference type="EC" id="2.4.2.1"/>
    </reaction>
</comment>
<dbReference type="InterPro" id="IPR035994">
    <property type="entry name" value="Nucleoside_phosphorylase_sf"/>
</dbReference>
<sequence>MSPMTDKLTAAVEYLESNNIGSPKIGLILGSGMGNTVDNYPVLQSIGYEQIPGFKQPTVAGHQGQLKMTNHYGVDVIWMQGRLHYYEGHSVEDMVFPIRVMKELGVQKLLITNAAGGVSTYFHEGDFMVLDGHLGLANMTFSSAAAPGSYCPQMRTNAMEAASNVPNLTMHAGVYAMVSGPSYETPAEVKMLRTLGADAVGMSTVPEVLTAQQLGMKVLGISCITNMASGITNAPLSHEEVMETSSRVKADFADWLDRWLALETKGESDDGKHLGE</sequence>
<name>A0A4R6U761_9BACI</name>
<proteinExistence type="inferred from homology"/>
<evidence type="ECO:0000256" key="8">
    <source>
        <dbReference type="PIRSR" id="PIRSR000477-2"/>
    </source>
</evidence>
<dbReference type="AlphaFoldDB" id="A0A4R6U761"/>
<evidence type="ECO:0000313" key="11">
    <source>
        <dbReference type="Proteomes" id="UP000295632"/>
    </source>
</evidence>
<keyword evidence="11" id="KW-1185">Reference proteome</keyword>
<organism evidence="10 11">
    <name type="scientific">Aureibacillus halotolerans</name>
    <dbReference type="NCBI Taxonomy" id="1508390"/>
    <lineage>
        <taxon>Bacteria</taxon>
        <taxon>Bacillati</taxon>
        <taxon>Bacillota</taxon>
        <taxon>Bacilli</taxon>
        <taxon>Bacillales</taxon>
        <taxon>Bacillaceae</taxon>
        <taxon>Aureibacillus</taxon>
    </lineage>
</organism>
<dbReference type="Gene3D" id="3.40.50.1580">
    <property type="entry name" value="Nucleoside phosphorylase domain"/>
    <property type="match status" value="1"/>
</dbReference>
<evidence type="ECO:0000313" key="10">
    <source>
        <dbReference type="EMBL" id="TDQ41606.1"/>
    </source>
</evidence>
<dbReference type="PIRSF" id="PIRSF000477">
    <property type="entry name" value="PurNPase"/>
    <property type="match status" value="1"/>
</dbReference>
<dbReference type="InterPro" id="IPR011268">
    <property type="entry name" value="Purine_phosphorylase"/>
</dbReference>
<accession>A0A4R6U761</accession>
<dbReference type="NCBIfam" id="NF006054">
    <property type="entry name" value="PRK08202.1"/>
    <property type="match status" value="1"/>
</dbReference>
<protein>
    <recommendedName>
        <fullName evidence="7">Purine nucleoside phosphorylase</fullName>
        <ecNumber evidence="7">2.4.2.1</ecNumber>
    </recommendedName>
    <alternativeName>
        <fullName evidence="7">Inosine-guanosine phosphorylase</fullName>
    </alternativeName>
</protein>
<comment type="caution">
    <text evidence="10">The sequence shown here is derived from an EMBL/GenBank/DDBJ whole genome shotgun (WGS) entry which is preliminary data.</text>
</comment>
<gene>
    <name evidence="10" type="ORF">EV213_103185</name>
</gene>
<dbReference type="GO" id="GO:0009116">
    <property type="term" value="P:nucleoside metabolic process"/>
    <property type="evidence" value="ECO:0007669"/>
    <property type="project" value="InterPro"/>
</dbReference>
<dbReference type="UniPathway" id="UPA00606"/>
<feature type="binding site" evidence="8">
    <location>
        <position position="114"/>
    </location>
    <ligand>
        <name>phosphate</name>
        <dbReference type="ChEBI" id="CHEBI:43474"/>
    </ligand>
</feature>
<dbReference type="EMBL" id="SNYJ01000003">
    <property type="protein sequence ID" value="TDQ41606.1"/>
    <property type="molecule type" value="Genomic_DNA"/>
</dbReference>
<dbReference type="PANTHER" id="PTHR11904">
    <property type="entry name" value="METHYLTHIOADENOSINE/PURINE NUCLEOSIDE PHOSPHORYLASE"/>
    <property type="match status" value="1"/>
</dbReference>
<dbReference type="InterPro" id="IPR018099">
    <property type="entry name" value="Purine_phosphorylase-2_CS"/>
</dbReference>
<dbReference type="PROSITE" id="PS01240">
    <property type="entry name" value="PNP_MTAP_2"/>
    <property type="match status" value="1"/>
</dbReference>
<feature type="binding site" evidence="8">
    <location>
        <begin position="82"/>
        <end position="84"/>
    </location>
    <ligand>
        <name>phosphate</name>
        <dbReference type="ChEBI" id="CHEBI:43474"/>
    </ligand>
</feature>
<dbReference type="NCBIfam" id="TIGR01697">
    <property type="entry name" value="PNPH-PUNA-XAPA"/>
    <property type="match status" value="1"/>
</dbReference>
<dbReference type="GO" id="GO:0005737">
    <property type="term" value="C:cytoplasm"/>
    <property type="evidence" value="ECO:0007669"/>
    <property type="project" value="TreeGrafter"/>
</dbReference>
<dbReference type="Proteomes" id="UP000295632">
    <property type="component" value="Unassembled WGS sequence"/>
</dbReference>
<comment type="similarity">
    <text evidence="3 7">Belongs to the PNP/MTAP phosphorylase family.</text>
</comment>
<reference evidence="10 11" key="1">
    <citation type="submission" date="2019-03" db="EMBL/GenBank/DDBJ databases">
        <title>Genomic Encyclopedia of Type Strains, Phase IV (KMG-IV): sequencing the most valuable type-strain genomes for metagenomic binning, comparative biology and taxonomic classification.</title>
        <authorList>
            <person name="Goeker M."/>
        </authorList>
    </citation>
    <scope>NUCLEOTIDE SEQUENCE [LARGE SCALE GENOMIC DNA]</scope>
    <source>
        <strain evidence="10 11">DSM 28697</strain>
    </source>
</reference>
<dbReference type="EC" id="2.4.2.1" evidence="7"/>
<feature type="binding site" evidence="8">
    <location>
        <position position="62"/>
    </location>
    <ligand>
        <name>phosphate</name>
        <dbReference type="ChEBI" id="CHEBI:43474"/>
    </ligand>
</feature>